<name>A0A1C3JLY2_9GAMM</name>
<dbReference type="EMBL" id="FLRA01000002">
    <property type="protein sequence ID" value="SBT16228.1"/>
    <property type="molecule type" value="Genomic_DNA"/>
</dbReference>
<dbReference type="PANTHER" id="PTHR38766">
    <property type="entry name" value="FLAGELLAR PROTEIN FLIO"/>
    <property type="match status" value="1"/>
</dbReference>
<evidence type="ECO:0000313" key="11">
    <source>
        <dbReference type="Proteomes" id="UP000092871"/>
    </source>
</evidence>
<keyword evidence="4 7" id="KW-0472">Membrane</keyword>
<dbReference type="GO" id="GO:0044781">
    <property type="term" value="P:bacterial-type flagellum organization"/>
    <property type="evidence" value="ECO:0007669"/>
    <property type="project" value="UniProtKB-UniRule"/>
</dbReference>
<evidence type="ECO:0000313" key="8">
    <source>
        <dbReference type="EMBL" id="SBT16228.1"/>
    </source>
</evidence>
<comment type="subcellular location">
    <subcellularLocation>
        <location evidence="7">Cell membrane</location>
    </subcellularLocation>
    <subcellularLocation>
        <location evidence="7">Bacterial flagellum basal body</location>
    </subcellularLocation>
</comment>
<keyword evidence="1 7" id="KW-1003">Cell membrane</keyword>
<dbReference type="Proteomes" id="UP000092871">
    <property type="component" value="Unassembled WGS sequence"/>
</dbReference>
<feature type="transmembrane region" description="Helical" evidence="7">
    <location>
        <begin position="6"/>
        <end position="28"/>
    </location>
</feature>
<dbReference type="AlphaFoldDB" id="A0A1C3JLY2"/>
<evidence type="ECO:0000256" key="5">
    <source>
        <dbReference type="ARBA" id="ARBA00023143"/>
    </source>
</evidence>
<evidence type="ECO:0000256" key="4">
    <source>
        <dbReference type="ARBA" id="ARBA00023136"/>
    </source>
</evidence>
<reference evidence="9 10" key="1">
    <citation type="submission" date="2016-06" db="EMBL/GenBank/DDBJ databases">
        <authorList>
            <person name="Rodrigo-Torres L."/>
            <person name="Arahal D.R."/>
        </authorList>
    </citation>
    <scope>NUCLEOTIDE SEQUENCE [LARGE SCALE GENOMIC DNA]</scope>
    <source>
        <strain evidence="9 10">CECT 5116</strain>
    </source>
</reference>
<evidence type="ECO:0000256" key="7">
    <source>
        <dbReference type="RuleBase" id="RU362064"/>
    </source>
</evidence>
<organism evidence="8 11">
    <name type="scientific">Marinomonas gallaica</name>
    <dbReference type="NCBI Taxonomy" id="1806667"/>
    <lineage>
        <taxon>Bacteria</taxon>
        <taxon>Pseudomonadati</taxon>
        <taxon>Pseudomonadota</taxon>
        <taxon>Gammaproteobacteria</taxon>
        <taxon>Oceanospirillales</taxon>
        <taxon>Oceanospirillaceae</taxon>
        <taxon>Marinomonas</taxon>
    </lineage>
</organism>
<keyword evidence="2 7" id="KW-0812">Transmembrane</keyword>
<evidence type="ECO:0000256" key="6">
    <source>
        <dbReference type="ARBA" id="ARBA00037937"/>
    </source>
</evidence>
<dbReference type="InterPro" id="IPR052205">
    <property type="entry name" value="FliO/MopB"/>
</dbReference>
<gene>
    <name evidence="8" type="primary">fliO</name>
    <name evidence="8" type="ORF">MGA5115_00308</name>
    <name evidence="9" type="ORF">MGA5116_01869</name>
</gene>
<keyword evidence="10" id="KW-1185">Reference proteome</keyword>
<dbReference type="RefSeq" id="WP_244502928.1">
    <property type="nucleotide sequence ID" value="NZ_FLRA01000002.1"/>
</dbReference>
<evidence type="ECO:0000313" key="9">
    <source>
        <dbReference type="EMBL" id="SBT21276.1"/>
    </source>
</evidence>
<keyword evidence="8" id="KW-0282">Flagellum</keyword>
<dbReference type="Pfam" id="PF04347">
    <property type="entry name" value="FliO"/>
    <property type="match status" value="1"/>
</dbReference>
<keyword evidence="8" id="KW-0966">Cell projection</keyword>
<dbReference type="PANTHER" id="PTHR38766:SF1">
    <property type="entry name" value="FLAGELLAR PROTEIN FLIO"/>
    <property type="match status" value="1"/>
</dbReference>
<comment type="similarity">
    <text evidence="6 7">Belongs to the FliO/MopB family.</text>
</comment>
<accession>A0A1C3JLY2</accession>
<evidence type="ECO:0000256" key="3">
    <source>
        <dbReference type="ARBA" id="ARBA00022989"/>
    </source>
</evidence>
<evidence type="ECO:0000256" key="1">
    <source>
        <dbReference type="ARBA" id="ARBA00022475"/>
    </source>
</evidence>
<sequence>MADTSSIWRLFFALAFLIALIPLVIWGLKRLQGLQHKLSKSEIQILASQSIGTKEKLILVEVQGKRMLLGATANSITCLSEFDSTGNQFAEMMNDQFCCE</sequence>
<protein>
    <recommendedName>
        <fullName evidence="7">Flagellar protein</fullName>
    </recommendedName>
</protein>
<evidence type="ECO:0000256" key="2">
    <source>
        <dbReference type="ARBA" id="ARBA00022692"/>
    </source>
</evidence>
<keyword evidence="8" id="KW-0969">Cilium</keyword>
<dbReference type="GO" id="GO:0005886">
    <property type="term" value="C:plasma membrane"/>
    <property type="evidence" value="ECO:0007669"/>
    <property type="project" value="UniProtKB-SubCell"/>
</dbReference>
<evidence type="ECO:0000313" key="10">
    <source>
        <dbReference type="Proteomes" id="UP000092840"/>
    </source>
</evidence>
<dbReference type="InterPro" id="IPR022781">
    <property type="entry name" value="Flagellar_biosynth_FliO"/>
</dbReference>
<dbReference type="NCBIfam" id="TIGR03500">
    <property type="entry name" value="FliO_TIGR"/>
    <property type="match status" value="1"/>
</dbReference>
<keyword evidence="5 7" id="KW-0975">Bacterial flagellum</keyword>
<dbReference type="EMBL" id="FLRB01000012">
    <property type="protein sequence ID" value="SBT21276.1"/>
    <property type="molecule type" value="Genomic_DNA"/>
</dbReference>
<dbReference type="GO" id="GO:0009425">
    <property type="term" value="C:bacterial-type flagellum basal body"/>
    <property type="evidence" value="ECO:0007669"/>
    <property type="project" value="UniProtKB-SubCell"/>
</dbReference>
<proteinExistence type="inferred from homology"/>
<keyword evidence="3 7" id="KW-1133">Transmembrane helix</keyword>
<reference evidence="8 11" key="2">
    <citation type="submission" date="2016-06" db="EMBL/GenBank/DDBJ databases">
        <authorList>
            <person name="Kjaerup R.B."/>
            <person name="Dalgaard T.S."/>
            <person name="Juul-Madsen H.R."/>
        </authorList>
    </citation>
    <scope>NUCLEOTIDE SEQUENCE [LARGE SCALE GENOMIC DNA]</scope>
    <source>
        <strain evidence="8 11">CECT 5115</strain>
    </source>
</reference>
<dbReference type="Proteomes" id="UP000092840">
    <property type="component" value="Unassembled WGS sequence"/>
</dbReference>